<reference evidence="1 2" key="1">
    <citation type="journal article" date="2012" name="Genome Biol. Evol.">
        <title>Related Giant Viruses in Distant Locations and Different Habitats: Acanthamoeba polyphaga moumouvirus Represents a Third Lineage of the Mimiviridae That Is Close to the Megavirus Lineage.</title>
        <authorList>
            <person name="Yoosuf N."/>
            <person name="Yutin N."/>
            <person name="Colson P."/>
            <person name="Shabalina S.A."/>
            <person name="Pagnier I."/>
            <person name="Robert C."/>
            <person name="Azza S."/>
            <person name="Klose T."/>
            <person name="Wong J."/>
            <person name="Rossmann M.G."/>
            <person name="La Scola B."/>
            <person name="Raoult D."/>
            <person name="Koonin E.V."/>
        </authorList>
    </citation>
    <scope>NUCLEOTIDE SEQUENCE [LARGE SCALE GENOMIC DNA]</scope>
    <source>
        <strain evidence="1 2">M10A</strain>
    </source>
</reference>
<name>L7RCE9_9VIRU</name>
<gene>
    <name evidence="1" type="ORF">Moumou_00087</name>
</gene>
<accession>L7RCE9</accession>
<protein>
    <recommendedName>
        <fullName evidence="3">Ankyrin repeat protein</fullName>
    </recommendedName>
</protein>
<keyword evidence="2" id="KW-1185">Reference proteome</keyword>
<dbReference type="OrthoDB" id="39116at10239"/>
<dbReference type="Proteomes" id="UP000201640">
    <property type="component" value="Segment"/>
</dbReference>
<sequence>MKNLCFCISNYNEPMIRNYLSNKDNLWKLNINDKLINVNYHNKLEYIKNTNRLKPRYIEIEPKYISEFFHFIIDNELHCGGYNTNYDNHKCKFEENIFYFLEYVLQNNKEEDIIYFINKIIPICKQILDLLNDKIEFKSFYVQICKHIYKYTSIQHIKKIIKIFMTSDANIVGYLNNMNLALAGASSSRNIDVIDFLLKRYKKNLKKYLKREINKFELMEFNLITTLIEISNLNNLDMFDYVLEEIIVMHDKLINHYDKNKLIHLEYNDRVKKLLFDHAILEDYDYLVEQLISDGIDFNKYFNEYRIHNILENDCVKIIELLLDKKIIPENKINYYFKDSYNYVVEIVDSFIMYGADYEKYGKDIMLRAKRMGNTGVVKYMKNLLNQ</sequence>
<proteinExistence type="predicted"/>
<dbReference type="InterPro" id="IPR036770">
    <property type="entry name" value="Ankyrin_rpt-contain_sf"/>
</dbReference>
<evidence type="ECO:0000313" key="2">
    <source>
        <dbReference type="Proteomes" id="UP000201640"/>
    </source>
</evidence>
<dbReference type="Gene3D" id="1.25.40.20">
    <property type="entry name" value="Ankyrin repeat-containing domain"/>
    <property type="match status" value="1"/>
</dbReference>
<evidence type="ECO:0000313" key="1">
    <source>
        <dbReference type="EMBL" id="AGC01633.1"/>
    </source>
</evidence>
<organism evidence="1 2">
    <name type="scientific">Acanthamoeba polyphaga moumouvirus</name>
    <dbReference type="NCBI Taxonomy" id="1269028"/>
    <lineage>
        <taxon>Viruses</taxon>
        <taxon>Varidnaviria</taxon>
        <taxon>Bamfordvirae</taxon>
        <taxon>Nucleocytoviricota</taxon>
        <taxon>Megaviricetes</taxon>
        <taxon>Imitervirales</taxon>
        <taxon>Mimiviridae</taxon>
        <taxon>Megamimivirinae</taxon>
        <taxon>Moumouvirus</taxon>
    </lineage>
</organism>
<dbReference type="RefSeq" id="YP_007354069.1">
    <property type="nucleotide sequence ID" value="NC_020104.1"/>
</dbReference>
<dbReference type="EMBL" id="JX962719">
    <property type="protein sequence ID" value="AGC01633.1"/>
    <property type="molecule type" value="Genomic_DNA"/>
</dbReference>
<dbReference type="SUPFAM" id="SSF48403">
    <property type="entry name" value="Ankyrin repeat"/>
    <property type="match status" value="1"/>
</dbReference>
<dbReference type="KEGG" id="vg:14446001"/>
<dbReference type="GeneID" id="14446001"/>
<evidence type="ECO:0008006" key="3">
    <source>
        <dbReference type="Google" id="ProtNLM"/>
    </source>
</evidence>